<comment type="catalytic activity">
    <reaction evidence="13 14">
        <text>L-saccharopine + NAD(+) + H2O = L-lysine + 2-oxoglutarate + NADH + H(+)</text>
        <dbReference type="Rhea" id="RHEA:12440"/>
        <dbReference type="ChEBI" id="CHEBI:15377"/>
        <dbReference type="ChEBI" id="CHEBI:15378"/>
        <dbReference type="ChEBI" id="CHEBI:16810"/>
        <dbReference type="ChEBI" id="CHEBI:32551"/>
        <dbReference type="ChEBI" id="CHEBI:57540"/>
        <dbReference type="ChEBI" id="CHEBI:57945"/>
        <dbReference type="ChEBI" id="CHEBI:57951"/>
        <dbReference type="EC" id="1.5.1.7"/>
    </reaction>
</comment>
<dbReference type="GeneID" id="59294411"/>
<dbReference type="EMBL" id="JACCJC010000103">
    <property type="protein sequence ID" value="KAF6225394.1"/>
    <property type="molecule type" value="Genomic_DNA"/>
</dbReference>
<dbReference type="InterPro" id="IPR007698">
    <property type="entry name" value="AlaDH/PNT_NAD(H)-bd"/>
</dbReference>
<dbReference type="PANTHER" id="PTHR11133:SF23">
    <property type="entry name" value="SACCHAROPINE DEHYDROGENASE [NAD(+), L-LYSINE-FORMING]"/>
    <property type="match status" value="1"/>
</dbReference>
<sequence>MAPVTLHLRSETKPLEHRSALTPTVTRKLLDNGFKVNIERSPERIFDDKEFASVGATLVEEGSWPNAPEDHIIIGLKELEDKDPFPLKHTHVAFSHCYKNQGDWEKVLGRFPRGGGTLYDLEFLTDEKGRRVAAFGFHAGYAGAALALLDWAWQLEHGNKEALPGKGHYQCKSDLDTEVKEQVSKGVQRNKGKSPRVLVIGALGRCGRGALECCRQAGIPEQQLVKWDMDETAQPGPYNAIKEADAFINCIYLSEPLPPFISTDFLKQGTRNLSVVCDVSCDTTNPHNPIPFANQPTYFSKPTITLPDFLNPPLSYISIDHLPSLLPREASEAFSEALLSSLLQLPERDTAPVWVGAEKMFKEKVALLPQALRQRETPVANGAARA</sequence>
<evidence type="ECO:0000256" key="4">
    <source>
        <dbReference type="ARBA" id="ARBA00011245"/>
    </source>
</evidence>
<evidence type="ECO:0000256" key="9">
    <source>
        <dbReference type="ARBA" id="ARBA00023027"/>
    </source>
</evidence>
<feature type="active site" description="Proton donor" evidence="15">
    <location>
        <position position="96"/>
    </location>
</feature>
<dbReference type="SUPFAM" id="SSF52283">
    <property type="entry name" value="Formate/glycerate dehydrogenase catalytic domain-like"/>
    <property type="match status" value="1"/>
</dbReference>
<keyword evidence="8 14" id="KW-0560">Oxidoreductase</keyword>
<evidence type="ECO:0000256" key="8">
    <source>
        <dbReference type="ARBA" id="ARBA00023002"/>
    </source>
</evidence>
<evidence type="ECO:0000256" key="3">
    <source>
        <dbReference type="ARBA" id="ARBA00005689"/>
    </source>
</evidence>
<dbReference type="OrthoDB" id="265306at2759"/>
<evidence type="ECO:0000256" key="10">
    <source>
        <dbReference type="ARBA" id="ARBA00023154"/>
    </source>
</evidence>
<dbReference type="EC" id="1.5.1.7" evidence="5 14"/>
<dbReference type="Pfam" id="PF05222">
    <property type="entry name" value="AlaDh_PNT_N"/>
    <property type="match status" value="1"/>
</dbReference>
<evidence type="ECO:0000256" key="6">
    <source>
        <dbReference type="ARBA" id="ARBA00021221"/>
    </source>
</evidence>
<feature type="domain" description="Alanine dehydrogenase/pyridine nucleotide transhydrogenase N-terminal" evidence="19">
    <location>
        <begin position="7"/>
        <end position="142"/>
    </location>
</feature>
<dbReference type="PANTHER" id="PTHR11133">
    <property type="entry name" value="SACCHAROPINE DEHYDROGENASE"/>
    <property type="match status" value="1"/>
</dbReference>
<proteinExistence type="inferred from homology"/>
<comment type="pathway">
    <text evidence="2 14">Amino-acid biosynthesis; L-lysine biosynthesis via AAA pathway; L-lysine from L-alpha-aminoadipate (fungal route): step 3/3.</text>
</comment>
<keyword evidence="7 14" id="KW-0028">Amino-acid biosynthesis</keyword>
<feature type="binding site" evidence="16">
    <location>
        <position position="232"/>
    </location>
    <ligand>
        <name>NAD(+)</name>
        <dbReference type="ChEBI" id="CHEBI:57540"/>
    </ligand>
</feature>
<feature type="disulfide bond" evidence="17">
    <location>
        <begin position="206"/>
        <end position="250"/>
    </location>
</feature>
<comment type="similarity">
    <text evidence="3 14">Belongs to the AlaDH/PNT family.</text>
</comment>
<evidence type="ECO:0000256" key="15">
    <source>
        <dbReference type="PIRSR" id="PIRSR018250-1"/>
    </source>
</evidence>
<keyword evidence="9 14" id="KW-0520">NAD</keyword>
<dbReference type="Proteomes" id="UP000578531">
    <property type="component" value="Unassembled WGS sequence"/>
</dbReference>
<dbReference type="FunFam" id="3.40.50.720:FF:000627">
    <property type="entry name" value="Saccharopine dehydrogenase [NAD(+), L-lysine-forming]"/>
    <property type="match status" value="1"/>
</dbReference>
<dbReference type="FunFam" id="3.40.50.720:FF:000217">
    <property type="entry name" value="Saccharopine dehydrogenase [NAD(+), L-lysine-forming]"/>
    <property type="match status" value="1"/>
</dbReference>
<evidence type="ECO:0000313" key="21">
    <source>
        <dbReference type="Proteomes" id="UP000578531"/>
    </source>
</evidence>
<evidence type="ECO:0000256" key="13">
    <source>
        <dbReference type="ARBA" id="ARBA00047860"/>
    </source>
</evidence>
<dbReference type="InterPro" id="IPR027281">
    <property type="entry name" value="Lys1"/>
</dbReference>
<feature type="binding site" evidence="16">
    <location>
        <position position="130"/>
    </location>
    <ligand>
        <name>NAD(+)</name>
        <dbReference type="ChEBI" id="CHEBI:57540"/>
    </ligand>
</feature>
<evidence type="ECO:0000256" key="17">
    <source>
        <dbReference type="PIRSR" id="PIRSR018250-4"/>
    </source>
</evidence>
<comment type="function">
    <text evidence="1">Catalyzes the NAD(+)-dependent cleavage of saccharopine to L-lysine and 2-oxoglutarate, the final step in the alpha-aminoadipate (AAA) pathway for lysin biosynthesis.</text>
</comment>
<feature type="active site" description="Proton acceptor" evidence="15">
    <location>
        <position position="77"/>
    </location>
</feature>
<dbReference type="CDD" id="cd12188">
    <property type="entry name" value="SDH"/>
    <property type="match status" value="1"/>
</dbReference>
<evidence type="ECO:0000256" key="16">
    <source>
        <dbReference type="PIRSR" id="PIRSR018250-3"/>
    </source>
</evidence>
<evidence type="ECO:0000256" key="14">
    <source>
        <dbReference type="PIRNR" id="PIRNR018250"/>
    </source>
</evidence>
<accession>A0A8H6FEZ4</accession>
<dbReference type="GO" id="GO:0005737">
    <property type="term" value="C:cytoplasm"/>
    <property type="evidence" value="ECO:0007669"/>
    <property type="project" value="TreeGrafter"/>
</dbReference>
<comment type="subunit">
    <text evidence="4">Monomer.</text>
</comment>
<feature type="binding site" evidence="16">
    <location>
        <begin position="319"/>
        <end position="322"/>
    </location>
    <ligand>
        <name>NAD(+)</name>
        <dbReference type="ChEBI" id="CHEBI:57540"/>
    </ligand>
</feature>
<dbReference type="SMART" id="SM01003">
    <property type="entry name" value="AlaDh_PNT_N"/>
    <property type="match status" value="1"/>
</dbReference>
<dbReference type="UniPathway" id="UPA00033">
    <property type="reaction ID" value="UER00034"/>
</dbReference>
<dbReference type="SMART" id="SM01002">
    <property type="entry name" value="AlaDh_PNT_C"/>
    <property type="match status" value="1"/>
</dbReference>
<evidence type="ECO:0000256" key="7">
    <source>
        <dbReference type="ARBA" id="ARBA00022605"/>
    </source>
</evidence>
<protein>
    <recommendedName>
        <fullName evidence="6 14">Saccharopine dehydrogenase [NAD(+), L-lysine-forming]</fullName>
        <shortName evidence="14">SDH</shortName>
        <ecNumber evidence="5 14">1.5.1.7</ecNumber>
    </recommendedName>
    <alternativeName>
        <fullName evidence="12 14">Lysine--2-oxoglutarate reductase</fullName>
    </alternativeName>
</protein>
<evidence type="ECO:0000256" key="1">
    <source>
        <dbReference type="ARBA" id="ARBA00004078"/>
    </source>
</evidence>
<dbReference type="SUPFAM" id="SSF51735">
    <property type="entry name" value="NAD(P)-binding Rossmann-fold domains"/>
    <property type="match status" value="1"/>
</dbReference>
<evidence type="ECO:0000256" key="2">
    <source>
        <dbReference type="ARBA" id="ARBA00004884"/>
    </source>
</evidence>
<dbReference type="GO" id="GO:0019878">
    <property type="term" value="P:lysine biosynthetic process via aminoadipic acid"/>
    <property type="evidence" value="ECO:0007669"/>
    <property type="project" value="UniProtKB-UniPathway"/>
</dbReference>
<evidence type="ECO:0000256" key="12">
    <source>
        <dbReference type="ARBA" id="ARBA00033228"/>
    </source>
</evidence>
<keyword evidence="10 14" id="KW-0457">Lysine biosynthesis</keyword>
<comment type="caution">
    <text evidence="20">The sequence shown here is derived from an EMBL/GenBank/DDBJ whole genome shotgun (WGS) entry which is preliminary data.</text>
</comment>
<evidence type="ECO:0000259" key="18">
    <source>
        <dbReference type="SMART" id="SM01002"/>
    </source>
</evidence>
<organism evidence="20 21">
    <name type="scientific">Letharia columbiana</name>
    <dbReference type="NCBI Taxonomy" id="112416"/>
    <lineage>
        <taxon>Eukaryota</taxon>
        <taxon>Fungi</taxon>
        <taxon>Dikarya</taxon>
        <taxon>Ascomycota</taxon>
        <taxon>Pezizomycotina</taxon>
        <taxon>Lecanoromycetes</taxon>
        <taxon>OSLEUM clade</taxon>
        <taxon>Lecanoromycetidae</taxon>
        <taxon>Lecanorales</taxon>
        <taxon>Lecanorineae</taxon>
        <taxon>Parmeliaceae</taxon>
        <taxon>Letharia</taxon>
    </lineage>
</organism>
<feature type="binding site" evidence="16">
    <location>
        <begin position="204"/>
        <end position="205"/>
    </location>
    <ligand>
        <name>NAD(+)</name>
        <dbReference type="ChEBI" id="CHEBI:57540"/>
    </ligand>
</feature>
<feature type="binding site" evidence="16">
    <location>
        <position position="252"/>
    </location>
    <ligand>
        <name>NAD(+)</name>
        <dbReference type="ChEBI" id="CHEBI:57540"/>
    </ligand>
</feature>
<keyword evidence="21" id="KW-1185">Reference proteome</keyword>
<dbReference type="GO" id="GO:0004754">
    <property type="term" value="F:saccharopine dehydrogenase (NAD+, L-lysine-forming) activity"/>
    <property type="evidence" value="ECO:0007669"/>
    <property type="project" value="UniProtKB-EC"/>
</dbReference>
<evidence type="ECO:0000256" key="11">
    <source>
        <dbReference type="ARBA" id="ARBA00023157"/>
    </source>
</evidence>
<dbReference type="RefSeq" id="XP_037158523.1">
    <property type="nucleotide sequence ID" value="XM_037314612.1"/>
</dbReference>
<feature type="binding site" evidence="16">
    <location>
        <position position="279"/>
    </location>
    <ligand>
        <name>NAD(+)</name>
        <dbReference type="ChEBI" id="CHEBI:57540"/>
    </ligand>
</feature>
<reference evidence="20 21" key="1">
    <citation type="journal article" date="2020" name="Genomics">
        <title>Complete, high-quality genomes from long-read metagenomic sequencing of two wolf lichen thalli reveals enigmatic genome architecture.</title>
        <authorList>
            <person name="McKenzie S.K."/>
            <person name="Walston R.F."/>
            <person name="Allen J.L."/>
        </authorList>
    </citation>
    <scope>NUCLEOTIDE SEQUENCE [LARGE SCALE GENOMIC DNA]</scope>
    <source>
        <strain evidence="20">WasteWater2</strain>
    </source>
</reference>
<keyword evidence="11" id="KW-1015">Disulfide bond</keyword>
<dbReference type="Gene3D" id="3.40.50.720">
    <property type="entry name" value="NAD(P)-binding Rossmann-like Domain"/>
    <property type="match status" value="2"/>
</dbReference>
<evidence type="ECO:0000313" key="20">
    <source>
        <dbReference type="EMBL" id="KAF6225394.1"/>
    </source>
</evidence>
<feature type="domain" description="Alanine dehydrogenase/pyridine nucleotide transhydrogenase NAD(H)-binding" evidence="18">
    <location>
        <begin position="180"/>
        <end position="318"/>
    </location>
</feature>
<dbReference type="InterPro" id="IPR036291">
    <property type="entry name" value="NAD(P)-bd_dom_sf"/>
</dbReference>
<name>A0A8H6FEZ4_9LECA</name>
<dbReference type="InterPro" id="IPR007886">
    <property type="entry name" value="AlaDH/PNT_N"/>
</dbReference>
<feature type="binding site" evidence="16">
    <location>
        <position position="228"/>
    </location>
    <ligand>
        <name>NAD(+)</name>
        <dbReference type="ChEBI" id="CHEBI:57540"/>
    </ligand>
</feature>
<dbReference type="InterPro" id="IPR051168">
    <property type="entry name" value="AASS"/>
</dbReference>
<dbReference type="PIRSF" id="PIRSF018250">
    <property type="entry name" value="Saccharopine_DH_Lys"/>
    <property type="match status" value="1"/>
</dbReference>
<gene>
    <name evidence="20" type="ORF">HO173_012778</name>
</gene>
<evidence type="ECO:0000259" key="19">
    <source>
        <dbReference type="SMART" id="SM01003"/>
    </source>
</evidence>
<evidence type="ECO:0000256" key="5">
    <source>
        <dbReference type="ARBA" id="ARBA00012847"/>
    </source>
</evidence>
<dbReference type="AlphaFoldDB" id="A0A8H6FEZ4"/>